<evidence type="ECO:0000313" key="2">
    <source>
        <dbReference type="EMBL" id="ACY95740.1"/>
    </source>
</evidence>
<dbReference type="OrthoDB" id="3504495at2"/>
<evidence type="ECO:0000259" key="1">
    <source>
        <dbReference type="SMART" id="SM00530"/>
    </source>
</evidence>
<dbReference type="Gene3D" id="1.10.260.40">
    <property type="entry name" value="lambda repressor-like DNA-binding domains"/>
    <property type="match status" value="1"/>
</dbReference>
<sequence>MPEIISVLDPGAPFSKRLAYHRKRSGKTRAVLGGLVGRSAEWVKGLETGRLDMPRLPMLLRLADILEVDLFDLTGEARLSQAAYTKHSHPSLDTIKRALTAYPAKTTNPVAADVLAGRVQQAWQRWHGQRRERDAIAPLLPGLLADAGAAVRSLQGDERRRAARQLAQIHHLTQLYCAFQPAPELVYMVSDRAMITAQDADDPIAMAGAAWYLNHVWRDVGEAAEARVELALDIARMLRPERSTEEQALYALMHLAVALSHAKLGREGEAWQHHDTAYEAVRRLPGYIHPWLMIGTGMVEHYAVTIHLDLQKPGRALQAAGRIDPAAVPSRTRQSRYLVEVARAHHRQRDPVAAVHLMLKAREASYDTFAFSLFARSMVASMLPDPPATVADEVRDLAGTLGLAA</sequence>
<dbReference type="eggNOG" id="COG1396">
    <property type="taxonomic scope" value="Bacteria"/>
</dbReference>
<evidence type="ECO:0000313" key="3">
    <source>
        <dbReference type="Proteomes" id="UP000001918"/>
    </source>
</evidence>
<dbReference type="InterPro" id="IPR001387">
    <property type="entry name" value="Cro/C1-type_HTH"/>
</dbReference>
<dbReference type="HOGENOM" id="CLU_033540_1_1_11"/>
<dbReference type="AlphaFoldDB" id="D1AEC4"/>
<dbReference type="STRING" id="471852.Tcur_0133"/>
<keyword evidence="3" id="KW-1185">Reference proteome</keyword>
<dbReference type="GO" id="GO:0003677">
    <property type="term" value="F:DNA binding"/>
    <property type="evidence" value="ECO:0007669"/>
    <property type="project" value="InterPro"/>
</dbReference>
<dbReference type="SUPFAM" id="SSF47413">
    <property type="entry name" value="lambda repressor-like DNA-binding domains"/>
    <property type="match status" value="1"/>
</dbReference>
<dbReference type="RefSeq" id="WP_012850524.1">
    <property type="nucleotide sequence ID" value="NC_013510.1"/>
</dbReference>
<accession>D1AEC4</accession>
<organism evidence="2 3">
    <name type="scientific">Thermomonospora curvata (strain ATCC 19995 / DSM 43183 / JCM 3096 / KCTC 9072 / NBRC 15933 / NCIMB 10081 / Henssen B9)</name>
    <dbReference type="NCBI Taxonomy" id="471852"/>
    <lineage>
        <taxon>Bacteria</taxon>
        <taxon>Bacillati</taxon>
        <taxon>Actinomycetota</taxon>
        <taxon>Actinomycetes</taxon>
        <taxon>Streptosporangiales</taxon>
        <taxon>Thermomonosporaceae</taxon>
        <taxon>Thermomonospora</taxon>
    </lineage>
</organism>
<protein>
    <submittedName>
        <fullName evidence="2">Helix-turn-helix domain protein</fullName>
    </submittedName>
</protein>
<name>D1AEC4_THECD</name>
<dbReference type="InterPro" id="IPR010982">
    <property type="entry name" value="Lambda_DNA-bd_dom_sf"/>
</dbReference>
<proteinExistence type="predicted"/>
<dbReference type="EMBL" id="CP001738">
    <property type="protein sequence ID" value="ACY95740.1"/>
    <property type="molecule type" value="Genomic_DNA"/>
</dbReference>
<feature type="domain" description="HTH cro/C1-type" evidence="1">
    <location>
        <begin position="17"/>
        <end position="73"/>
    </location>
</feature>
<dbReference type="KEGG" id="tcu:Tcur_0133"/>
<dbReference type="CDD" id="cd00093">
    <property type="entry name" value="HTH_XRE"/>
    <property type="match status" value="1"/>
</dbReference>
<dbReference type="Proteomes" id="UP000001918">
    <property type="component" value="Chromosome"/>
</dbReference>
<dbReference type="Pfam" id="PF13560">
    <property type="entry name" value="HTH_31"/>
    <property type="match status" value="1"/>
</dbReference>
<gene>
    <name evidence="2" type="ordered locus">Tcur_0133</name>
</gene>
<reference evidence="2 3" key="1">
    <citation type="journal article" date="2011" name="Stand. Genomic Sci.">
        <title>Complete genome sequence of Thermomonospora curvata type strain (B9).</title>
        <authorList>
            <person name="Chertkov O."/>
            <person name="Sikorski J."/>
            <person name="Nolan M."/>
            <person name="Lapidus A."/>
            <person name="Lucas S."/>
            <person name="Del Rio T.G."/>
            <person name="Tice H."/>
            <person name="Cheng J.F."/>
            <person name="Goodwin L."/>
            <person name="Pitluck S."/>
            <person name="Liolios K."/>
            <person name="Ivanova N."/>
            <person name="Mavromatis K."/>
            <person name="Mikhailova N."/>
            <person name="Ovchinnikova G."/>
            <person name="Pati A."/>
            <person name="Chen A."/>
            <person name="Palaniappan K."/>
            <person name="Djao O.D."/>
            <person name="Land M."/>
            <person name="Hauser L."/>
            <person name="Chang Y.J."/>
            <person name="Jeffries C.D."/>
            <person name="Brettin T."/>
            <person name="Han C."/>
            <person name="Detter J.C."/>
            <person name="Rohde M."/>
            <person name="Goker M."/>
            <person name="Woyke T."/>
            <person name="Bristow J."/>
            <person name="Eisen J.A."/>
            <person name="Markowitz V."/>
            <person name="Hugenholtz P."/>
            <person name="Klenk H.P."/>
            <person name="Kyrpides N.C."/>
        </authorList>
    </citation>
    <scope>NUCLEOTIDE SEQUENCE [LARGE SCALE GENOMIC DNA]</scope>
    <source>
        <strain evidence="3">ATCC 19995 / DSM 43183 / JCM 3096 / KCTC 9072 / NBRC 15933 / NCIMB 10081 / Henssen B9</strain>
    </source>
</reference>
<dbReference type="SMART" id="SM00530">
    <property type="entry name" value="HTH_XRE"/>
    <property type="match status" value="1"/>
</dbReference>